<gene>
    <name evidence="2" type="ORF">B0H65DRAFT_58422</name>
</gene>
<evidence type="ECO:0000313" key="3">
    <source>
        <dbReference type="Proteomes" id="UP001278500"/>
    </source>
</evidence>
<evidence type="ECO:0000256" key="1">
    <source>
        <dbReference type="SAM" id="Phobius"/>
    </source>
</evidence>
<keyword evidence="1" id="KW-0472">Membrane</keyword>
<proteinExistence type="predicted"/>
<dbReference type="GeneID" id="87868044"/>
<dbReference type="AlphaFoldDB" id="A0AAE0JQV6"/>
<keyword evidence="1" id="KW-1133">Transmembrane helix</keyword>
<evidence type="ECO:0000313" key="2">
    <source>
        <dbReference type="EMBL" id="KAK3355798.1"/>
    </source>
</evidence>
<sequence length="158" mass="17959">MIFLPLVCTTIPTRLSSSTISHPPCITERCLSSSFLPLVYLASLFFTFNFSFWVWGEASSRGFPSMMAFWMVQNGVKREGKGTVNRLVTTTDSRFKEEAGYPSGFIAVMVWDIVTLEYHELGDSTKYRIYILLWFRAKEKPPCQVPGTDHHGQNFGVV</sequence>
<comment type="caution">
    <text evidence="2">The sequence shown here is derived from an EMBL/GenBank/DDBJ whole genome shotgun (WGS) entry which is preliminary data.</text>
</comment>
<keyword evidence="3" id="KW-1185">Reference proteome</keyword>
<dbReference type="EMBL" id="JAUEPP010000001">
    <property type="protein sequence ID" value="KAK3355798.1"/>
    <property type="molecule type" value="Genomic_DNA"/>
</dbReference>
<protein>
    <submittedName>
        <fullName evidence="2">Uncharacterized protein</fullName>
    </submittedName>
</protein>
<dbReference type="Proteomes" id="UP001278500">
    <property type="component" value="Unassembled WGS sequence"/>
</dbReference>
<reference evidence="2" key="2">
    <citation type="submission" date="2023-06" db="EMBL/GenBank/DDBJ databases">
        <authorList>
            <consortium name="Lawrence Berkeley National Laboratory"/>
            <person name="Haridas S."/>
            <person name="Hensen N."/>
            <person name="Bonometti L."/>
            <person name="Westerberg I."/>
            <person name="Brannstrom I.O."/>
            <person name="Guillou S."/>
            <person name="Cros-Aarteil S."/>
            <person name="Calhoun S."/>
            <person name="Kuo A."/>
            <person name="Mondo S."/>
            <person name="Pangilinan J."/>
            <person name="Riley R."/>
            <person name="Labutti K."/>
            <person name="Andreopoulos B."/>
            <person name="Lipzen A."/>
            <person name="Chen C."/>
            <person name="Yanf M."/>
            <person name="Daum C."/>
            <person name="Ng V."/>
            <person name="Clum A."/>
            <person name="Steindorff A."/>
            <person name="Ohm R."/>
            <person name="Martin F."/>
            <person name="Silar P."/>
            <person name="Natvig D."/>
            <person name="Lalanne C."/>
            <person name="Gautier V."/>
            <person name="Ament-Velasquez S.L."/>
            <person name="Kruys A."/>
            <person name="Hutchinson M.I."/>
            <person name="Powell A.J."/>
            <person name="Barry K."/>
            <person name="Miller A.N."/>
            <person name="Grigoriev I.V."/>
            <person name="Debuchy R."/>
            <person name="Gladieux P."/>
            <person name="Thoren M.H."/>
            <person name="Johannesson H."/>
        </authorList>
    </citation>
    <scope>NUCLEOTIDE SEQUENCE</scope>
    <source>
        <strain evidence="2">CBS 560.94</strain>
    </source>
</reference>
<keyword evidence="1" id="KW-0812">Transmembrane</keyword>
<accession>A0AAE0JQV6</accession>
<dbReference type="RefSeq" id="XP_062687176.1">
    <property type="nucleotide sequence ID" value="XM_062830890.1"/>
</dbReference>
<reference evidence="2" key="1">
    <citation type="journal article" date="2023" name="Mol. Phylogenet. Evol.">
        <title>Genome-scale phylogeny and comparative genomics of the fungal order Sordariales.</title>
        <authorList>
            <person name="Hensen N."/>
            <person name="Bonometti L."/>
            <person name="Westerberg I."/>
            <person name="Brannstrom I.O."/>
            <person name="Guillou S."/>
            <person name="Cros-Aarteil S."/>
            <person name="Calhoun S."/>
            <person name="Haridas S."/>
            <person name="Kuo A."/>
            <person name="Mondo S."/>
            <person name="Pangilinan J."/>
            <person name="Riley R."/>
            <person name="LaButti K."/>
            <person name="Andreopoulos B."/>
            <person name="Lipzen A."/>
            <person name="Chen C."/>
            <person name="Yan M."/>
            <person name="Daum C."/>
            <person name="Ng V."/>
            <person name="Clum A."/>
            <person name="Steindorff A."/>
            <person name="Ohm R.A."/>
            <person name="Martin F."/>
            <person name="Silar P."/>
            <person name="Natvig D.O."/>
            <person name="Lalanne C."/>
            <person name="Gautier V."/>
            <person name="Ament-Velasquez S.L."/>
            <person name="Kruys A."/>
            <person name="Hutchinson M.I."/>
            <person name="Powell A.J."/>
            <person name="Barry K."/>
            <person name="Miller A.N."/>
            <person name="Grigoriev I.V."/>
            <person name="Debuchy R."/>
            <person name="Gladieux P."/>
            <person name="Hiltunen Thoren M."/>
            <person name="Johannesson H."/>
        </authorList>
    </citation>
    <scope>NUCLEOTIDE SEQUENCE</scope>
    <source>
        <strain evidence="2">CBS 560.94</strain>
    </source>
</reference>
<organism evidence="2 3">
    <name type="scientific">Neurospora tetraspora</name>
    <dbReference type="NCBI Taxonomy" id="94610"/>
    <lineage>
        <taxon>Eukaryota</taxon>
        <taxon>Fungi</taxon>
        <taxon>Dikarya</taxon>
        <taxon>Ascomycota</taxon>
        <taxon>Pezizomycotina</taxon>
        <taxon>Sordariomycetes</taxon>
        <taxon>Sordariomycetidae</taxon>
        <taxon>Sordariales</taxon>
        <taxon>Sordariaceae</taxon>
        <taxon>Neurospora</taxon>
    </lineage>
</organism>
<feature type="transmembrane region" description="Helical" evidence="1">
    <location>
        <begin position="37"/>
        <end position="56"/>
    </location>
</feature>
<name>A0AAE0JQV6_9PEZI</name>